<reference evidence="1" key="2">
    <citation type="submission" date="2018-08" db="UniProtKB">
        <authorList>
            <consortium name="EnsemblPlants"/>
        </authorList>
    </citation>
    <scope>IDENTIFICATION</scope>
    <source>
        <strain evidence="1">Yugu1</strain>
    </source>
</reference>
<dbReference type="EnsemblPlants" id="KQK95451">
    <property type="protein sequence ID" value="KQK95451"/>
    <property type="gene ID" value="SETIT_028085mg"/>
</dbReference>
<dbReference type="Proteomes" id="UP000004995">
    <property type="component" value="Unassembled WGS sequence"/>
</dbReference>
<dbReference type="Gramene" id="KQK95451">
    <property type="protein sequence ID" value="KQK95451"/>
    <property type="gene ID" value="SETIT_028085mg"/>
</dbReference>
<dbReference type="InParanoid" id="K3ZNB0"/>
<sequence length="126" mass="14036">QGPNMGHVHPIDALCTPGVTVVEGKPTNFVATCWHGPVATNYSDEILFGCLGNDVFKYHVMDLATFHPPIAAVLYRPHYLPFNQLIKACLCNILNAQTLLLPNKTFRYPSSDQPFPTKFAAFRKYA</sequence>
<evidence type="ECO:0000313" key="2">
    <source>
        <dbReference type="Proteomes" id="UP000004995"/>
    </source>
</evidence>
<dbReference type="HOGENOM" id="CLU_1987372_0_0_1"/>
<accession>K3ZNB0</accession>
<proteinExistence type="predicted"/>
<dbReference type="AlphaFoldDB" id="K3ZNB0"/>
<reference evidence="2" key="1">
    <citation type="journal article" date="2012" name="Nat. Biotechnol.">
        <title>Reference genome sequence of the model plant Setaria.</title>
        <authorList>
            <person name="Bennetzen J.L."/>
            <person name="Schmutz J."/>
            <person name="Wang H."/>
            <person name="Percifield R."/>
            <person name="Hawkins J."/>
            <person name="Pontaroli A.C."/>
            <person name="Estep M."/>
            <person name="Feng L."/>
            <person name="Vaughn J.N."/>
            <person name="Grimwood J."/>
            <person name="Jenkins J."/>
            <person name="Barry K."/>
            <person name="Lindquist E."/>
            <person name="Hellsten U."/>
            <person name="Deshpande S."/>
            <person name="Wang X."/>
            <person name="Wu X."/>
            <person name="Mitros T."/>
            <person name="Triplett J."/>
            <person name="Yang X."/>
            <person name="Ye C.Y."/>
            <person name="Mauro-Herrera M."/>
            <person name="Wang L."/>
            <person name="Li P."/>
            <person name="Sharma M."/>
            <person name="Sharma R."/>
            <person name="Ronald P.C."/>
            <person name="Panaud O."/>
            <person name="Kellogg E.A."/>
            <person name="Brutnell T.P."/>
            <person name="Doust A.N."/>
            <person name="Tuskan G.A."/>
            <person name="Rokhsar D."/>
            <person name="Devos K.M."/>
        </authorList>
    </citation>
    <scope>NUCLEOTIDE SEQUENCE [LARGE SCALE GENOMIC DNA]</scope>
    <source>
        <strain evidence="2">cv. Yugu1</strain>
    </source>
</reference>
<organism evidence="1 2">
    <name type="scientific">Setaria italica</name>
    <name type="common">Foxtail millet</name>
    <name type="synonym">Panicum italicum</name>
    <dbReference type="NCBI Taxonomy" id="4555"/>
    <lineage>
        <taxon>Eukaryota</taxon>
        <taxon>Viridiplantae</taxon>
        <taxon>Streptophyta</taxon>
        <taxon>Embryophyta</taxon>
        <taxon>Tracheophyta</taxon>
        <taxon>Spermatophyta</taxon>
        <taxon>Magnoliopsida</taxon>
        <taxon>Liliopsida</taxon>
        <taxon>Poales</taxon>
        <taxon>Poaceae</taxon>
        <taxon>PACMAD clade</taxon>
        <taxon>Panicoideae</taxon>
        <taxon>Panicodae</taxon>
        <taxon>Paniceae</taxon>
        <taxon>Cenchrinae</taxon>
        <taxon>Setaria</taxon>
    </lineage>
</organism>
<name>K3ZNB0_SETIT</name>
<keyword evidence="2" id="KW-1185">Reference proteome</keyword>
<dbReference type="EMBL" id="AGNK02005164">
    <property type="status" value="NOT_ANNOTATED_CDS"/>
    <property type="molecule type" value="Genomic_DNA"/>
</dbReference>
<dbReference type="OMA" id="ACLCNIL"/>
<protein>
    <submittedName>
        <fullName evidence="1">Uncharacterized protein</fullName>
    </submittedName>
</protein>
<dbReference type="FunCoup" id="K3ZNB0">
    <property type="interactions" value="304"/>
</dbReference>
<evidence type="ECO:0000313" key="1">
    <source>
        <dbReference type="EnsemblPlants" id="KQK95451"/>
    </source>
</evidence>